<dbReference type="InterPro" id="IPR000182">
    <property type="entry name" value="GNAT_dom"/>
</dbReference>
<protein>
    <recommendedName>
        <fullName evidence="7">PARP</fullName>
    </recommendedName>
</protein>
<evidence type="ECO:0000313" key="5">
    <source>
        <dbReference type="EMBL" id="CAH3116788.1"/>
    </source>
</evidence>
<evidence type="ECO:0000259" key="3">
    <source>
        <dbReference type="Pfam" id="PF00644"/>
    </source>
</evidence>
<dbReference type="Gene3D" id="3.40.630.30">
    <property type="match status" value="1"/>
</dbReference>
<dbReference type="EMBL" id="CALNXJ010000015">
    <property type="protein sequence ID" value="CAH3116788.1"/>
    <property type="molecule type" value="Genomic_DNA"/>
</dbReference>
<dbReference type="SUPFAM" id="SSF55729">
    <property type="entry name" value="Acyl-CoA N-acyltransferases (Nat)"/>
    <property type="match status" value="1"/>
</dbReference>
<dbReference type="InterPro" id="IPR016181">
    <property type="entry name" value="Acyl_CoA_acyltransferase"/>
</dbReference>
<evidence type="ECO:0000256" key="2">
    <source>
        <dbReference type="SAM" id="MobiDB-lite"/>
    </source>
</evidence>
<dbReference type="GO" id="GO:0003950">
    <property type="term" value="F:NAD+ poly-ADP-ribosyltransferase activity"/>
    <property type="evidence" value="ECO:0007669"/>
    <property type="project" value="InterPro"/>
</dbReference>
<feature type="domain" description="N-acetyltransferase" evidence="4">
    <location>
        <begin position="272"/>
        <end position="381"/>
    </location>
</feature>
<evidence type="ECO:0000313" key="6">
    <source>
        <dbReference type="Proteomes" id="UP001159428"/>
    </source>
</evidence>
<feature type="compositionally biased region" description="Acidic residues" evidence="2">
    <location>
        <begin position="176"/>
        <end position="190"/>
    </location>
</feature>
<keyword evidence="1" id="KW-0175">Coiled coil</keyword>
<evidence type="ECO:0000256" key="1">
    <source>
        <dbReference type="SAM" id="Coils"/>
    </source>
</evidence>
<feature type="coiled-coil region" evidence="1">
    <location>
        <begin position="460"/>
        <end position="494"/>
    </location>
</feature>
<accession>A0AAU9WKP1</accession>
<gene>
    <name evidence="5" type="ORF">PMEA_00006621</name>
</gene>
<evidence type="ECO:0008006" key="7">
    <source>
        <dbReference type="Google" id="ProtNLM"/>
    </source>
</evidence>
<sequence>MAVNSICWKMPSRFRFYSAKSERKVRVQPYLIEFNRLLESSITAIEGVSNQDLLHAVVALYDTCLPEITPEVLYPTVCGKWAKTIVLLRDFQDLLLEMKGITQESDEDPELTEDSLKPFISSELWRDVFDEQSTEMKSENLPAVKQETGNNNKKTKKLSKQVSWNDAPDVKNEPTDSADESSQEDDESAEDLNAVCDERSMERNICKCDSKEKKKYQCNETEKNDKAEERKENETKEKEKDVEPGKFDGVFSDTDDSDATAESEDEEEDFSKGAEDFVEAVKKRRIERQNNNVSESNLGIESLIIGAATFERSYSTMRHKPSEKVMQLNLLGIRKRCRKSGIGRFLLESLKDPIIIGPYDSIAVYADNDAVDFFKKNGFTDDVVLCSRFTDLTDNWINSTLMCYLPPFIGSDYSGAFRGEGDLKAMDDDIKNEKSLEAYQAQATCVVRMQHEIKTLRAVVDTQDEAIKTLTSAKERLEKEKHKLEKELLAYKMKDKDGILANKDSDSDDDDLYEALAQMLSKKHVTDKDLDWDLEAIFHGDFRDVPQEDEELVSSFITSRSEKQLVQQIKRSLMATKNYKDVTINSVKKVESCHIAFMETGFDARTQRLGDPVVCTQLYYCGGTDEKQIERIMKQGFSKEDFTRGPYGKGLYFSMQASQAAAFSSPGKLLLCNVGLGLTESVVVHDRGRTLPPPGFDSILTGGRTSSPVFPGPPQQEYIVFDPLQAIPVYLVEYSTSR</sequence>
<dbReference type="Gene3D" id="3.90.228.10">
    <property type="match status" value="1"/>
</dbReference>
<name>A0AAU9WKP1_9CNID</name>
<dbReference type="AlphaFoldDB" id="A0AAU9WKP1"/>
<dbReference type="Pfam" id="PF13673">
    <property type="entry name" value="Acetyltransf_10"/>
    <property type="match status" value="1"/>
</dbReference>
<evidence type="ECO:0000259" key="4">
    <source>
        <dbReference type="Pfam" id="PF13673"/>
    </source>
</evidence>
<dbReference type="SUPFAM" id="SSF56399">
    <property type="entry name" value="ADP-ribosylation"/>
    <property type="match status" value="1"/>
</dbReference>
<feature type="compositionally biased region" description="Acidic residues" evidence="2">
    <location>
        <begin position="253"/>
        <end position="269"/>
    </location>
</feature>
<dbReference type="Proteomes" id="UP001159428">
    <property type="component" value="Unassembled WGS sequence"/>
</dbReference>
<feature type="region of interest" description="Disordered" evidence="2">
    <location>
        <begin position="217"/>
        <end position="272"/>
    </location>
</feature>
<feature type="domain" description="PARP catalytic" evidence="3">
    <location>
        <begin position="565"/>
        <end position="735"/>
    </location>
</feature>
<dbReference type="InterPro" id="IPR012317">
    <property type="entry name" value="Poly(ADP-ribose)pol_cat_dom"/>
</dbReference>
<organism evidence="5 6">
    <name type="scientific">Pocillopora meandrina</name>
    <dbReference type="NCBI Taxonomy" id="46732"/>
    <lineage>
        <taxon>Eukaryota</taxon>
        <taxon>Metazoa</taxon>
        <taxon>Cnidaria</taxon>
        <taxon>Anthozoa</taxon>
        <taxon>Hexacorallia</taxon>
        <taxon>Scleractinia</taxon>
        <taxon>Astrocoeniina</taxon>
        <taxon>Pocilloporidae</taxon>
        <taxon>Pocillopora</taxon>
    </lineage>
</organism>
<dbReference type="Pfam" id="PF00644">
    <property type="entry name" value="PARP"/>
    <property type="match status" value="1"/>
</dbReference>
<dbReference type="GO" id="GO:0016747">
    <property type="term" value="F:acyltransferase activity, transferring groups other than amino-acyl groups"/>
    <property type="evidence" value="ECO:0007669"/>
    <property type="project" value="InterPro"/>
</dbReference>
<reference evidence="5 6" key="1">
    <citation type="submission" date="2022-05" db="EMBL/GenBank/DDBJ databases">
        <authorList>
            <consortium name="Genoscope - CEA"/>
            <person name="William W."/>
        </authorList>
    </citation>
    <scope>NUCLEOTIDE SEQUENCE [LARGE SCALE GENOMIC DNA]</scope>
</reference>
<keyword evidence="6" id="KW-1185">Reference proteome</keyword>
<feature type="region of interest" description="Disordered" evidence="2">
    <location>
        <begin position="134"/>
        <end position="196"/>
    </location>
</feature>
<comment type="caution">
    <text evidence="5">The sequence shown here is derived from an EMBL/GenBank/DDBJ whole genome shotgun (WGS) entry which is preliminary data.</text>
</comment>
<feature type="compositionally biased region" description="Basic and acidic residues" evidence="2">
    <location>
        <begin position="217"/>
        <end position="246"/>
    </location>
</feature>
<proteinExistence type="predicted"/>